<organism evidence="1 2">
    <name type="scientific">Staphylococcus haemolyticus (strain JCSC1435)</name>
    <dbReference type="NCBI Taxonomy" id="279808"/>
    <lineage>
        <taxon>Bacteria</taxon>
        <taxon>Bacillati</taxon>
        <taxon>Bacillota</taxon>
        <taxon>Bacilli</taxon>
        <taxon>Bacillales</taxon>
        <taxon>Staphylococcaceae</taxon>
        <taxon>Staphylococcus</taxon>
    </lineage>
</organism>
<dbReference type="EMBL" id="AP006716">
    <property type="protein sequence ID" value="BAE05100.1"/>
    <property type="molecule type" value="Genomic_DNA"/>
</dbReference>
<protein>
    <submittedName>
        <fullName evidence="1">Uncharacterized protein</fullName>
    </submittedName>
</protein>
<evidence type="ECO:0000313" key="1">
    <source>
        <dbReference type="EMBL" id="BAE05100.1"/>
    </source>
</evidence>
<dbReference type="Pfam" id="PF16784">
    <property type="entry name" value="HNHc_6"/>
    <property type="match status" value="1"/>
</dbReference>
<dbReference type="HOGENOM" id="CLU_085718_2_0_9"/>
<name>Q4L5H5_STAHJ</name>
<dbReference type="AlphaFoldDB" id="Q4L5H5"/>
<dbReference type="eggNOG" id="ENOG5032SWP">
    <property type="taxonomic scope" value="Bacteria"/>
</dbReference>
<accession>Q4L5H5</accession>
<sequence length="210" mass="24517">MAKIKNYITQDDGTTTVVIAGVELDNKTSLLLDNGFEVEVDVQVVDPFRITDKQRRKIFALVKDIEAHTAQPMDYMRHMFIEYVRTYYGYDKRISLSDCTRTQASQIIEVTLDWIFHNDIPLAYKTSDLLKQDKSFLYWSTPTENSIHAHKHGLANVARGERQHSSKLTVDRVKYIRESSKTVRELSIMFNVSKQSIRDVKMKRSWKHID</sequence>
<dbReference type="Proteomes" id="UP000000543">
    <property type="component" value="Chromosome"/>
</dbReference>
<dbReference type="RefSeq" id="WP_011276069.1">
    <property type="nucleotide sequence ID" value="NC_007168.1"/>
</dbReference>
<reference evidence="1 2" key="1">
    <citation type="journal article" date="2005" name="J. Bacteriol.">
        <title>Whole-genome sequencing of Staphylococcus haemolyticus uncovers the extreme plasticity of its genome and the evolution of human-colonizing staphylococcal species.</title>
        <authorList>
            <person name="Takeuchi F."/>
            <person name="Watanabe S."/>
            <person name="Baba T."/>
            <person name="Yuzawa H."/>
            <person name="Ito T."/>
            <person name="Morimoto Y."/>
            <person name="Kuroda M."/>
            <person name="Cui L."/>
            <person name="Takahashi M."/>
            <person name="Ankai A."/>
            <person name="Baba S."/>
            <person name="Fukui S."/>
            <person name="Lee J.C."/>
            <person name="Hiramatsu K."/>
        </authorList>
    </citation>
    <scope>NUCLEOTIDE SEQUENCE [LARGE SCALE GENOMIC DNA]</scope>
    <source>
        <strain evidence="1 2">JCSC1435</strain>
    </source>
</reference>
<dbReference type="InterPro" id="IPR041242">
    <property type="entry name" value="HNHc_6"/>
</dbReference>
<dbReference type="KEGG" id="sha:SH1791"/>
<gene>
    <name evidence="1" type="ordered locus">SH1791</name>
</gene>
<evidence type="ECO:0000313" key="2">
    <source>
        <dbReference type="Proteomes" id="UP000000543"/>
    </source>
</evidence>
<proteinExistence type="predicted"/>